<evidence type="ECO:0000256" key="1">
    <source>
        <dbReference type="SAM" id="MobiDB-lite"/>
    </source>
</evidence>
<dbReference type="RefSeq" id="XP_002556478.1">
    <property type="nucleotide sequence ID" value="XM_002556432.1"/>
</dbReference>
<feature type="domain" description="T6SS Phospholipase effector Tle1-like catalytic" evidence="2">
    <location>
        <begin position="32"/>
        <end position="407"/>
    </location>
</feature>
<feature type="region of interest" description="Disordered" evidence="1">
    <location>
        <begin position="251"/>
        <end position="274"/>
    </location>
</feature>
<dbReference type="HOGENOM" id="CLU_005049_0_3_1"/>
<dbReference type="STRING" id="559295.C5E3K5"/>
<reference evidence="3 4" key="1">
    <citation type="journal article" date="2009" name="Genome Res.">
        <title>Comparative genomics of protoploid Saccharomycetaceae.</title>
        <authorList>
            <consortium name="The Genolevures Consortium"/>
            <person name="Souciet J.-L."/>
            <person name="Dujon B."/>
            <person name="Gaillardin C."/>
            <person name="Johnston M."/>
            <person name="Baret P.V."/>
            <person name="Cliften P."/>
            <person name="Sherman D.J."/>
            <person name="Weissenbach J."/>
            <person name="Westhof E."/>
            <person name="Wincker P."/>
            <person name="Jubin C."/>
            <person name="Poulain J."/>
            <person name="Barbe V."/>
            <person name="Segurens B."/>
            <person name="Artiguenave F."/>
            <person name="Anthouard V."/>
            <person name="Vacherie B."/>
            <person name="Val M.-E."/>
            <person name="Fulton R.S."/>
            <person name="Minx P."/>
            <person name="Wilson R."/>
            <person name="Durrens P."/>
            <person name="Jean G."/>
            <person name="Marck C."/>
            <person name="Martin T."/>
            <person name="Nikolski M."/>
            <person name="Rolland T."/>
            <person name="Seret M.-L."/>
            <person name="Casaregola S."/>
            <person name="Despons L."/>
            <person name="Fairhead C."/>
            <person name="Fischer G."/>
            <person name="Lafontaine I."/>
            <person name="Leh V."/>
            <person name="Lemaire M."/>
            <person name="de Montigny J."/>
            <person name="Neuveglise C."/>
            <person name="Thierry A."/>
            <person name="Blanc-Lenfle I."/>
            <person name="Bleykasten C."/>
            <person name="Diffels J."/>
            <person name="Fritsch E."/>
            <person name="Frangeul L."/>
            <person name="Goeffon A."/>
            <person name="Jauniaux N."/>
            <person name="Kachouri-Lafond R."/>
            <person name="Payen C."/>
            <person name="Potier S."/>
            <person name="Pribylova L."/>
            <person name="Ozanne C."/>
            <person name="Richard G.-F."/>
            <person name="Sacerdot C."/>
            <person name="Straub M.-L."/>
            <person name="Talla E."/>
        </authorList>
    </citation>
    <scope>NUCLEOTIDE SEQUENCE [LARGE SCALE GENOMIC DNA]</scope>
    <source>
        <strain evidence="4">ATCC 56472 / CBS 6340 / NRRL Y-8284</strain>
    </source>
</reference>
<dbReference type="OMA" id="FENAWMQ"/>
<dbReference type="GeneID" id="8294840"/>
<dbReference type="AlphaFoldDB" id="C5E3K5"/>
<organism evidence="3 4">
    <name type="scientific">Lachancea thermotolerans (strain ATCC 56472 / CBS 6340 / NRRL Y-8284)</name>
    <name type="common">Yeast</name>
    <name type="synonym">Kluyveromyces thermotolerans</name>
    <dbReference type="NCBI Taxonomy" id="559295"/>
    <lineage>
        <taxon>Eukaryota</taxon>
        <taxon>Fungi</taxon>
        <taxon>Dikarya</taxon>
        <taxon>Ascomycota</taxon>
        <taxon>Saccharomycotina</taxon>
        <taxon>Saccharomycetes</taxon>
        <taxon>Saccharomycetales</taxon>
        <taxon>Saccharomycetaceae</taxon>
        <taxon>Lachancea</taxon>
    </lineage>
</organism>
<dbReference type="Pfam" id="PF09994">
    <property type="entry name" value="T6SS_Tle1-like_cat"/>
    <property type="match status" value="1"/>
</dbReference>
<protein>
    <submittedName>
        <fullName evidence="3">KLTH0H14322p</fullName>
    </submittedName>
</protein>
<dbReference type="InterPro" id="IPR018712">
    <property type="entry name" value="Tle1-like_cat"/>
</dbReference>
<gene>
    <name evidence="3" type="ordered locus">KLTH0H14322g</name>
</gene>
<name>C5E3K5_LACTC</name>
<dbReference type="eggNOG" id="ENOG502QPR9">
    <property type="taxonomic scope" value="Eukaryota"/>
</dbReference>
<accession>C5E3K5</accession>
<dbReference type="FunCoup" id="C5E3K5">
    <property type="interactions" value="42"/>
</dbReference>
<dbReference type="EMBL" id="CU928180">
    <property type="protein sequence ID" value="CAR30616.1"/>
    <property type="molecule type" value="Genomic_DNA"/>
</dbReference>
<evidence type="ECO:0000313" key="3">
    <source>
        <dbReference type="EMBL" id="CAR30616.1"/>
    </source>
</evidence>
<feature type="region of interest" description="Disordered" evidence="1">
    <location>
        <begin position="1"/>
        <end position="24"/>
    </location>
</feature>
<proteinExistence type="predicted"/>
<sequence length="681" mass="77578">MSTSASPHEMKAMPRRQQSSERCQLAEARKPRNIVLCFDGTDGNFGPKPFTSVLKIYRMLDNSDESTQLCYYQPGIGTSMSFERRLDNGNRITPSKLSNLLDSVVAFTLDQHVCSAYLFLMRYYRPNDKIFMFGFSRGAFIARILAGMIERVGLLNEGLEDIINTAWKIYEAWEYAAQPSQPDYTTTLADEFKKTFSRNYDVEIHFQGLFDSVNSIGLIRDRLFPYAARSTIVQHVRHAVSLDERRGKFKQQSVASRRGHSGNVPEIWRNTNGTLSKPEEADAVNITSVTRESNLQSAGGLQDATTFVSGSREPCPTPESIPLLERFSVTELQTWLKSVILGRWWHKGGSTLAQNKLEHFFGSPATSPDIIEKWFPGDHSDVGGGWIPDYETKQFLSHIPMRWMLAEAISNGVLFKKNSIKSFAAKYPARESFEAYSHDILSFESRGTAKSSVLSEDKIGISGRPLLLLQVTLSFVLRIAWAFQVGFCYKRRCAEMLYKSCDFTGNKFSPDSAQSQVSFKSERPSHAGRGDQSALFVMFWWIMELVPLKRRVQGPDCKWKNAYVPNLGKSRELPPEAELHWSVYWRMRYYKDYRPQNLPQYAVDLLHKYANMPEAETCSLLTRLWKKALNMVYSPHTRGCVSTAGSPQYERVIAEAEHLLKQCGDTPYPPVPDDLENFRQL</sequence>
<dbReference type="PANTHER" id="PTHR33840">
    <property type="match status" value="1"/>
</dbReference>
<dbReference type="Proteomes" id="UP000002036">
    <property type="component" value="Chromosome H"/>
</dbReference>
<evidence type="ECO:0000313" key="4">
    <source>
        <dbReference type="Proteomes" id="UP000002036"/>
    </source>
</evidence>
<dbReference type="PANTHER" id="PTHR33840:SF2">
    <property type="entry name" value="TLE1 PHOSPHOLIPASE DOMAIN-CONTAINING PROTEIN"/>
    <property type="match status" value="1"/>
</dbReference>
<dbReference type="KEGG" id="lth:KLTH0H14322g"/>
<keyword evidence="4" id="KW-1185">Reference proteome</keyword>
<dbReference type="OrthoDB" id="3162439at2759"/>
<dbReference type="InParanoid" id="C5E3K5"/>
<evidence type="ECO:0000259" key="2">
    <source>
        <dbReference type="Pfam" id="PF09994"/>
    </source>
</evidence>